<feature type="non-terminal residue" evidence="2">
    <location>
        <position position="1"/>
    </location>
</feature>
<gene>
    <name evidence="2" type="ORF">TTHERM_000302102</name>
</gene>
<dbReference type="Proteomes" id="UP000009168">
    <property type="component" value="Unassembled WGS sequence"/>
</dbReference>
<evidence type="ECO:0000313" key="3">
    <source>
        <dbReference type="Proteomes" id="UP000009168"/>
    </source>
</evidence>
<dbReference type="AlphaFoldDB" id="W7X359"/>
<keyword evidence="1" id="KW-1133">Transmembrane helix</keyword>
<evidence type="ECO:0000313" key="2">
    <source>
        <dbReference type="EMBL" id="EWS71877.1"/>
    </source>
</evidence>
<protein>
    <submittedName>
        <fullName evidence="2">Transmembrane protein, putative</fullName>
    </submittedName>
</protein>
<organism evidence="2 3">
    <name type="scientific">Tetrahymena thermophila (strain SB210)</name>
    <dbReference type="NCBI Taxonomy" id="312017"/>
    <lineage>
        <taxon>Eukaryota</taxon>
        <taxon>Sar</taxon>
        <taxon>Alveolata</taxon>
        <taxon>Ciliophora</taxon>
        <taxon>Intramacronucleata</taxon>
        <taxon>Oligohymenophorea</taxon>
        <taxon>Hymenostomatida</taxon>
        <taxon>Tetrahymenina</taxon>
        <taxon>Tetrahymenidae</taxon>
        <taxon>Tetrahymena</taxon>
    </lineage>
</organism>
<dbReference type="GeneID" id="24438300"/>
<keyword evidence="3" id="KW-1185">Reference proteome</keyword>
<accession>W7X359</accession>
<dbReference type="EMBL" id="GG662449">
    <property type="protein sequence ID" value="EWS71877.1"/>
    <property type="molecule type" value="Genomic_DNA"/>
</dbReference>
<keyword evidence="1 2" id="KW-0812">Transmembrane</keyword>
<name>W7X359_TETTS</name>
<reference evidence="3" key="1">
    <citation type="journal article" date="2006" name="PLoS Biol.">
        <title>Macronuclear genome sequence of the ciliate Tetrahymena thermophila, a model eukaryote.</title>
        <authorList>
            <person name="Eisen J.A."/>
            <person name="Coyne R.S."/>
            <person name="Wu M."/>
            <person name="Wu D."/>
            <person name="Thiagarajan M."/>
            <person name="Wortman J.R."/>
            <person name="Badger J.H."/>
            <person name="Ren Q."/>
            <person name="Amedeo P."/>
            <person name="Jones K.M."/>
            <person name="Tallon L.J."/>
            <person name="Delcher A.L."/>
            <person name="Salzberg S.L."/>
            <person name="Silva J.C."/>
            <person name="Haas B.J."/>
            <person name="Majoros W.H."/>
            <person name="Farzad M."/>
            <person name="Carlton J.M."/>
            <person name="Smith R.K. Jr."/>
            <person name="Garg J."/>
            <person name="Pearlman R.E."/>
            <person name="Karrer K.M."/>
            <person name="Sun L."/>
            <person name="Manning G."/>
            <person name="Elde N.C."/>
            <person name="Turkewitz A.P."/>
            <person name="Asai D.J."/>
            <person name="Wilkes D.E."/>
            <person name="Wang Y."/>
            <person name="Cai H."/>
            <person name="Collins K."/>
            <person name="Stewart B.A."/>
            <person name="Lee S.R."/>
            <person name="Wilamowska K."/>
            <person name="Weinberg Z."/>
            <person name="Ruzzo W.L."/>
            <person name="Wloga D."/>
            <person name="Gaertig J."/>
            <person name="Frankel J."/>
            <person name="Tsao C.-C."/>
            <person name="Gorovsky M.A."/>
            <person name="Keeling P.J."/>
            <person name="Waller R.F."/>
            <person name="Patron N.J."/>
            <person name="Cherry J.M."/>
            <person name="Stover N.A."/>
            <person name="Krieger C.J."/>
            <person name="del Toro C."/>
            <person name="Ryder H.F."/>
            <person name="Williamson S.C."/>
            <person name="Barbeau R.A."/>
            <person name="Hamilton E.P."/>
            <person name="Orias E."/>
        </authorList>
    </citation>
    <scope>NUCLEOTIDE SEQUENCE [LARGE SCALE GENOMIC DNA]</scope>
    <source>
        <strain evidence="3">SB210</strain>
    </source>
</reference>
<feature type="transmembrane region" description="Helical" evidence="1">
    <location>
        <begin position="95"/>
        <end position="114"/>
    </location>
</feature>
<sequence length="197" mass="24231">FIIKQRVVGQVKYQLLQEKILTMQVEVKSTHLKKYLRIQIWRKTLNLQKRQVIGFKQINQQYSLMKYLTSQKKYTIEICNALYSNFFIITEQKHICLYYLILCKLNIVILIYQFKFYGIYLLFCENNFIKKIKQFVMKENICFKFQMIINLNLHDKYQEQLMKKNYSFVILTNLYFIVFYFIFFNLLIKMKANTQIY</sequence>
<feature type="transmembrane region" description="Helical" evidence="1">
    <location>
        <begin position="166"/>
        <end position="188"/>
    </location>
</feature>
<proteinExistence type="predicted"/>
<evidence type="ECO:0000256" key="1">
    <source>
        <dbReference type="SAM" id="Phobius"/>
    </source>
</evidence>
<keyword evidence="1" id="KW-0472">Membrane</keyword>
<dbReference type="RefSeq" id="XP_012655621.1">
    <property type="nucleotide sequence ID" value="XM_012800167.1"/>
</dbReference>
<dbReference type="KEGG" id="tet:TTHERM_000302102"/>
<dbReference type="InParanoid" id="W7X359"/>